<dbReference type="RefSeq" id="WP_127028883.1">
    <property type="nucleotide sequence ID" value="NZ_RYFG02000119.1"/>
</dbReference>
<name>A0ABY3C5G0_9GAMM</name>
<evidence type="ECO:0000313" key="1">
    <source>
        <dbReference type="EMBL" id="TRW90247.1"/>
    </source>
</evidence>
<sequence length="159" mass="18001">MQVFDASSMIYAWDNYPIRQFPGLWEWMATQAEERLLVMPRVAFEEVAHKAPDCGKWLKNNDLKLIEISNAILQDALRIKHLLGIVGDQYRSGVGENDLLIIATARQHNAELVSDERKQTALPKELPNYKIPAVCGMAEVSVPCISFIEFIKRADVVFG</sequence>
<dbReference type="Proteomes" id="UP000733744">
    <property type="component" value="Unassembled WGS sequence"/>
</dbReference>
<dbReference type="SUPFAM" id="SSF88723">
    <property type="entry name" value="PIN domain-like"/>
    <property type="match status" value="1"/>
</dbReference>
<keyword evidence="2" id="KW-1185">Reference proteome</keyword>
<dbReference type="InterPro" id="IPR029060">
    <property type="entry name" value="PIN-like_dom_sf"/>
</dbReference>
<comment type="caution">
    <text evidence="1">The sequence shown here is derived from an EMBL/GenBank/DDBJ whole genome shotgun (WGS) entry which is preliminary data.</text>
</comment>
<protein>
    <submittedName>
        <fullName evidence="1">DUF4411 family protein</fullName>
    </submittedName>
</protein>
<dbReference type="EMBL" id="RYFG02000119">
    <property type="protein sequence ID" value="TRW90247.1"/>
    <property type="molecule type" value="Genomic_DNA"/>
</dbReference>
<organism evidence="1 2">
    <name type="scientific">Candidatus Methylobacter oryzae</name>
    <dbReference type="NCBI Taxonomy" id="2497749"/>
    <lineage>
        <taxon>Bacteria</taxon>
        <taxon>Pseudomonadati</taxon>
        <taxon>Pseudomonadota</taxon>
        <taxon>Gammaproteobacteria</taxon>
        <taxon>Methylococcales</taxon>
        <taxon>Methylococcaceae</taxon>
        <taxon>Methylobacter</taxon>
    </lineage>
</organism>
<gene>
    <name evidence="1" type="ORF">EKO24_019610</name>
</gene>
<proteinExistence type="predicted"/>
<dbReference type="Gene3D" id="3.40.50.1010">
    <property type="entry name" value="5'-nuclease"/>
    <property type="match status" value="1"/>
</dbReference>
<dbReference type="Pfam" id="PF14367">
    <property type="entry name" value="DUF4411"/>
    <property type="match status" value="1"/>
</dbReference>
<reference evidence="1 2" key="1">
    <citation type="journal article" date="2019" name="Antonie Van Leeuwenhoek">
        <title>Description of 'Ca. Methylobacter oryzae' KRF1, a novel species from the environmentally important Methylobacter clade 2.</title>
        <authorList>
            <person name="Khatri K."/>
            <person name="Mohite J.A."/>
            <person name="Pandit P.S."/>
            <person name="Bahulikar R."/>
            <person name="Rahalkar M.C."/>
        </authorList>
    </citation>
    <scope>NUCLEOTIDE SEQUENCE [LARGE SCALE GENOMIC DNA]</scope>
    <source>
        <strain evidence="1 2">KRF1</strain>
    </source>
</reference>
<evidence type="ECO:0000313" key="2">
    <source>
        <dbReference type="Proteomes" id="UP000733744"/>
    </source>
</evidence>
<dbReference type="InterPro" id="IPR016541">
    <property type="entry name" value="UCP008505"/>
</dbReference>
<accession>A0ABY3C5G0</accession>